<evidence type="ECO:0000256" key="1">
    <source>
        <dbReference type="SAM" id="MobiDB-lite"/>
    </source>
</evidence>
<evidence type="ECO:0008006" key="4">
    <source>
        <dbReference type="Google" id="ProtNLM"/>
    </source>
</evidence>
<dbReference type="AlphaFoldDB" id="A0A8C9V805"/>
<dbReference type="OrthoDB" id="5971719at2759"/>
<reference evidence="2" key="3">
    <citation type="submission" date="2025-09" db="UniProtKB">
        <authorList>
            <consortium name="Ensembl"/>
        </authorList>
    </citation>
    <scope>IDENTIFICATION</scope>
</reference>
<dbReference type="Proteomes" id="UP000694397">
    <property type="component" value="Chromosome 6"/>
</dbReference>
<feature type="compositionally biased region" description="Basic and acidic residues" evidence="1">
    <location>
        <begin position="1"/>
        <end position="25"/>
    </location>
</feature>
<reference evidence="2 3" key="1">
    <citation type="submission" date="2019-04" db="EMBL/GenBank/DDBJ databases">
        <authorList>
            <consortium name="Wellcome Sanger Institute Data Sharing"/>
        </authorList>
    </citation>
    <scope>NUCLEOTIDE SEQUENCE [LARGE SCALE GENOMIC DNA]</scope>
</reference>
<organism evidence="2 3">
    <name type="scientific">Scleropages formosus</name>
    <name type="common">Asian bonytongue</name>
    <name type="synonym">Osteoglossum formosum</name>
    <dbReference type="NCBI Taxonomy" id="113540"/>
    <lineage>
        <taxon>Eukaryota</taxon>
        <taxon>Metazoa</taxon>
        <taxon>Chordata</taxon>
        <taxon>Craniata</taxon>
        <taxon>Vertebrata</taxon>
        <taxon>Euteleostomi</taxon>
        <taxon>Actinopterygii</taxon>
        <taxon>Neopterygii</taxon>
        <taxon>Teleostei</taxon>
        <taxon>Osteoglossocephala</taxon>
        <taxon>Osteoglossomorpha</taxon>
        <taxon>Osteoglossiformes</taxon>
        <taxon>Osteoglossidae</taxon>
        <taxon>Scleropages</taxon>
    </lineage>
</organism>
<feature type="region of interest" description="Disordered" evidence="1">
    <location>
        <begin position="1"/>
        <end position="26"/>
    </location>
</feature>
<proteinExistence type="predicted"/>
<feature type="region of interest" description="Disordered" evidence="1">
    <location>
        <begin position="155"/>
        <end position="216"/>
    </location>
</feature>
<feature type="region of interest" description="Disordered" evidence="1">
    <location>
        <begin position="52"/>
        <end position="75"/>
    </location>
</feature>
<accession>A0A8C9V805</accession>
<evidence type="ECO:0000313" key="2">
    <source>
        <dbReference type="Ensembl" id="ENSSFOP00015031105.2"/>
    </source>
</evidence>
<feature type="compositionally biased region" description="Polar residues" evidence="1">
    <location>
        <begin position="57"/>
        <end position="68"/>
    </location>
</feature>
<dbReference type="Ensembl" id="ENSSFOT00015031454.2">
    <property type="protein sequence ID" value="ENSSFOP00015031105.2"/>
    <property type="gene ID" value="ENSSFOG00015019950.2"/>
</dbReference>
<feature type="region of interest" description="Disordered" evidence="1">
    <location>
        <begin position="318"/>
        <end position="337"/>
    </location>
</feature>
<keyword evidence="3" id="KW-1185">Reference proteome</keyword>
<evidence type="ECO:0000313" key="3">
    <source>
        <dbReference type="Proteomes" id="UP000694397"/>
    </source>
</evidence>
<dbReference type="GeneTree" id="ENSGT01120000275969"/>
<reference evidence="2" key="2">
    <citation type="submission" date="2025-08" db="UniProtKB">
        <authorList>
            <consortium name="Ensembl"/>
        </authorList>
    </citation>
    <scope>IDENTIFICATION</scope>
</reference>
<name>A0A8C9V805_SCLFO</name>
<protein>
    <recommendedName>
        <fullName evidence="4">Drebrin-like</fullName>
    </recommendedName>
</protein>
<feature type="region of interest" description="Disordered" evidence="1">
    <location>
        <begin position="497"/>
        <end position="519"/>
    </location>
</feature>
<sequence length="563" mass="61323">MEAEARKQEILRWEQQQREQEEDMRTGLTQSQYVDQAAEAAALVSQRSANPREFFRQLSSSSTAQPASTHPGRPPFRHYSHSLTESAFIFGRAADPQSPTLDPGITPASSQVQDVRDTSLQCIIAPASPPASTLPPSRSFPVSVPQLEQFPPLHGAGDLELLSPSQSATTGPDPAYLCARHFENPSSSEDAPSAEEDTLAPPGSPDITQPLHAVCPEDPVATQMGSEVDVDSVLKEQPTFVYSSALPLTDCSTPQVMDTDPNIILVAKGKDHDKQEQDGTSVVHVKACDDNQIPARRTETGAASVKEEKVPVFAVSLDSSRSAPATEVEDKEEEKESTVTLDLVSEASQCNQESTESKESVEVLDEVSIEEEALQRSESLACTPYQSGKPSVQEHVVMEETPVAISDPCHGSDTEGTILDNLDQPTAQVPTLESKIWIMDDLKSEAENRLLVDNNGAEQIYESMKDGQHSNLMSSTTKTDETREDFLLEEHKGCVNNKNGQRFDADHPTGDAVSEDLTEHQPCGGKALVVQQSEDGHQQTYPASYVESLPQEVVAQPWAEREK</sequence>